<feature type="domain" description="AMP-binding enzyme C-terminal" evidence="4">
    <location>
        <begin position="118"/>
        <end position="193"/>
    </location>
</feature>
<dbReference type="Pfam" id="PF00501">
    <property type="entry name" value="AMP-binding"/>
    <property type="match status" value="1"/>
</dbReference>
<dbReference type="InterPro" id="IPR045851">
    <property type="entry name" value="AMP-bd_C_sf"/>
</dbReference>
<comment type="similarity">
    <text evidence="1">Belongs to the ATP-dependent AMP-binding enzyme family.</text>
</comment>
<dbReference type="Gene3D" id="3.40.50.12780">
    <property type="entry name" value="N-terminal domain of ligase-like"/>
    <property type="match status" value="1"/>
</dbReference>
<reference evidence="5" key="1">
    <citation type="submission" date="2019-02" db="EMBL/GenBank/DDBJ databases">
        <authorList>
            <person name="Gruber-Vodicka R. H."/>
            <person name="Seah K. B. B."/>
        </authorList>
    </citation>
    <scope>NUCLEOTIDE SEQUENCE</scope>
    <source>
        <strain evidence="5">BECK_S312</strain>
        <strain evidence="6">BECK_S426</strain>
    </source>
</reference>
<organism evidence="5">
    <name type="scientific">Candidatus Kentrum sp. LPFa</name>
    <dbReference type="NCBI Taxonomy" id="2126335"/>
    <lineage>
        <taxon>Bacteria</taxon>
        <taxon>Pseudomonadati</taxon>
        <taxon>Pseudomonadota</taxon>
        <taxon>Gammaproteobacteria</taxon>
        <taxon>Candidatus Kentrum</taxon>
    </lineage>
</organism>
<dbReference type="AlphaFoldDB" id="A0A450X728"/>
<dbReference type="PANTHER" id="PTHR43201:SF5">
    <property type="entry name" value="MEDIUM-CHAIN ACYL-COA LIGASE ACSF2, MITOCHONDRIAL"/>
    <property type="match status" value="1"/>
</dbReference>
<dbReference type="Gene3D" id="3.30.300.30">
    <property type="match status" value="1"/>
</dbReference>
<dbReference type="Gene3D" id="1.10.1200.10">
    <property type="entry name" value="ACP-like"/>
    <property type="match status" value="1"/>
</dbReference>
<keyword evidence="2" id="KW-0436">Ligase</keyword>
<dbReference type="PANTHER" id="PTHR43201">
    <property type="entry name" value="ACYL-COA SYNTHETASE"/>
    <property type="match status" value="1"/>
</dbReference>
<dbReference type="InterPro" id="IPR042099">
    <property type="entry name" value="ANL_N_sf"/>
</dbReference>
<dbReference type="SUPFAM" id="SSF56801">
    <property type="entry name" value="Acetyl-CoA synthetase-like"/>
    <property type="match status" value="1"/>
</dbReference>
<dbReference type="InterPro" id="IPR000873">
    <property type="entry name" value="AMP-dep_synth/lig_dom"/>
</dbReference>
<evidence type="ECO:0000313" key="6">
    <source>
        <dbReference type="EMBL" id="VFK35864.1"/>
    </source>
</evidence>
<dbReference type="EMBL" id="CAADFM010000448">
    <property type="protein sequence ID" value="VFK25011.1"/>
    <property type="molecule type" value="Genomic_DNA"/>
</dbReference>
<dbReference type="EMBL" id="CAADFP010000436">
    <property type="protein sequence ID" value="VFK35864.1"/>
    <property type="molecule type" value="Genomic_DNA"/>
</dbReference>
<accession>A0A450X728</accession>
<proteinExistence type="inferred from homology"/>
<dbReference type="InterPro" id="IPR036736">
    <property type="entry name" value="ACP-like_sf"/>
</dbReference>
<evidence type="ECO:0000259" key="4">
    <source>
        <dbReference type="Pfam" id="PF13193"/>
    </source>
</evidence>
<feature type="domain" description="AMP-dependent synthetase/ligase" evidence="3">
    <location>
        <begin position="2"/>
        <end position="67"/>
    </location>
</feature>
<dbReference type="InterPro" id="IPR025110">
    <property type="entry name" value="AMP-bd_C"/>
</dbReference>
<evidence type="ECO:0000256" key="1">
    <source>
        <dbReference type="ARBA" id="ARBA00006432"/>
    </source>
</evidence>
<dbReference type="GO" id="GO:0031956">
    <property type="term" value="F:medium-chain fatty acid-CoA ligase activity"/>
    <property type="evidence" value="ECO:0007669"/>
    <property type="project" value="TreeGrafter"/>
</dbReference>
<sequence>MPVIKAYGLTEAFQITSNPLPPGQRKIGSVGMTAGPEFAIMDDSDNLLQNGDIGEIVVKGQNVMSGYENNLEENESSFANGWFRTGDQGYKDHDGYLFITGRLKEIINRGGGKISPHEIDEILLEHPAIKQAVTFAVPHMQLGEDVAVAVVLKEKNSVSEREIQKFISKKIAYFKIPRQVIFLDEIPKGPTGKLQRIGLAEKLGITRECFLSGHEEAEFVAPSTEIEKKLAKIWKKLLNFKRIGIHDNFFISVEAP</sequence>
<gene>
    <name evidence="5" type="ORF">BECKLPF1236A_GA0070988_104482</name>
    <name evidence="6" type="ORF">BECKLPF1236C_GA0070990_104361</name>
</gene>
<name>A0A450X728_9GAMM</name>
<protein>
    <submittedName>
        <fullName evidence="5">AMP-binding enzyme C-terminal domain-containing protein</fullName>
    </submittedName>
</protein>
<evidence type="ECO:0000313" key="5">
    <source>
        <dbReference type="EMBL" id="VFK25011.1"/>
    </source>
</evidence>
<dbReference type="GO" id="GO:0006631">
    <property type="term" value="P:fatty acid metabolic process"/>
    <property type="evidence" value="ECO:0007669"/>
    <property type="project" value="TreeGrafter"/>
</dbReference>
<evidence type="ECO:0000259" key="3">
    <source>
        <dbReference type="Pfam" id="PF00501"/>
    </source>
</evidence>
<dbReference type="Pfam" id="PF13193">
    <property type="entry name" value="AMP-binding_C"/>
    <property type="match status" value="1"/>
</dbReference>
<evidence type="ECO:0000256" key="2">
    <source>
        <dbReference type="ARBA" id="ARBA00022598"/>
    </source>
</evidence>